<accession>A0A0R0H6L4</accession>
<organism evidence="1">
    <name type="scientific">Glycine max</name>
    <name type="common">Soybean</name>
    <name type="synonym">Glycine hispida</name>
    <dbReference type="NCBI Taxonomy" id="3847"/>
    <lineage>
        <taxon>Eukaryota</taxon>
        <taxon>Viridiplantae</taxon>
        <taxon>Streptophyta</taxon>
        <taxon>Embryophyta</taxon>
        <taxon>Tracheophyta</taxon>
        <taxon>Spermatophyta</taxon>
        <taxon>Magnoliopsida</taxon>
        <taxon>eudicotyledons</taxon>
        <taxon>Gunneridae</taxon>
        <taxon>Pentapetalae</taxon>
        <taxon>rosids</taxon>
        <taxon>fabids</taxon>
        <taxon>Fabales</taxon>
        <taxon>Fabaceae</taxon>
        <taxon>Papilionoideae</taxon>
        <taxon>50 kb inversion clade</taxon>
        <taxon>NPAAA clade</taxon>
        <taxon>indigoferoid/millettioid clade</taxon>
        <taxon>Phaseoleae</taxon>
        <taxon>Glycine</taxon>
        <taxon>Glycine subgen. Soja</taxon>
    </lineage>
</organism>
<protein>
    <submittedName>
        <fullName evidence="1 2">Uncharacterized protein</fullName>
    </submittedName>
</protein>
<evidence type="ECO:0000313" key="3">
    <source>
        <dbReference type="Proteomes" id="UP000008827"/>
    </source>
</evidence>
<gene>
    <name evidence="1" type="ORF">GLYMA_12G176300</name>
</gene>
<dbReference type="InParanoid" id="A0A0R0H6L4"/>
<evidence type="ECO:0000313" key="1">
    <source>
        <dbReference type="EMBL" id="KRH26492.1"/>
    </source>
</evidence>
<dbReference type="EnsemblPlants" id="KRH26492">
    <property type="protein sequence ID" value="KRH26492"/>
    <property type="gene ID" value="GLYMA_12G176300"/>
</dbReference>
<dbReference type="EMBL" id="CM000845">
    <property type="protein sequence ID" value="KRH26492.1"/>
    <property type="molecule type" value="Genomic_DNA"/>
</dbReference>
<reference evidence="2" key="2">
    <citation type="submission" date="2018-02" db="UniProtKB">
        <authorList>
            <consortium name="EnsemblPlants"/>
        </authorList>
    </citation>
    <scope>IDENTIFICATION</scope>
    <source>
        <strain evidence="2">Williams 82</strain>
    </source>
</reference>
<dbReference type="AlphaFoldDB" id="A0A0R0H6L4"/>
<sequence length="130" mass="14680">MHFNGRSISTRNKLVCQGRIPWEKNKKPWEMDVCQGFCQGLNPWEKRPSQISLPGISSLAKKRGAGPGKIPGKIPVKIPVLAPVFSLTHLHTFLTRCCTDTSQIIQCQGFCQGQTPVKRDIFFLKKKFNK</sequence>
<evidence type="ECO:0000313" key="2">
    <source>
        <dbReference type="EnsemblPlants" id="KRH26492"/>
    </source>
</evidence>
<name>A0A0R0H6L4_SOYBN</name>
<dbReference type="Gramene" id="KRH26492">
    <property type="protein sequence ID" value="KRH26492"/>
    <property type="gene ID" value="GLYMA_12G176300"/>
</dbReference>
<proteinExistence type="predicted"/>
<reference evidence="1 2" key="1">
    <citation type="journal article" date="2010" name="Nature">
        <title>Genome sequence of the palaeopolyploid soybean.</title>
        <authorList>
            <person name="Schmutz J."/>
            <person name="Cannon S.B."/>
            <person name="Schlueter J."/>
            <person name="Ma J."/>
            <person name="Mitros T."/>
            <person name="Nelson W."/>
            <person name="Hyten D.L."/>
            <person name="Song Q."/>
            <person name="Thelen J.J."/>
            <person name="Cheng J."/>
            <person name="Xu D."/>
            <person name="Hellsten U."/>
            <person name="May G.D."/>
            <person name="Yu Y."/>
            <person name="Sakurai T."/>
            <person name="Umezawa T."/>
            <person name="Bhattacharyya M.K."/>
            <person name="Sandhu D."/>
            <person name="Valliyodan B."/>
            <person name="Lindquist E."/>
            <person name="Peto M."/>
            <person name="Grant D."/>
            <person name="Shu S."/>
            <person name="Goodstein D."/>
            <person name="Barry K."/>
            <person name="Futrell-Griggs M."/>
            <person name="Abernathy B."/>
            <person name="Du J."/>
            <person name="Tian Z."/>
            <person name="Zhu L."/>
            <person name="Gill N."/>
            <person name="Joshi T."/>
            <person name="Libault M."/>
            <person name="Sethuraman A."/>
            <person name="Zhang X.-C."/>
            <person name="Shinozaki K."/>
            <person name="Nguyen H.T."/>
            <person name="Wing R.A."/>
            <person name="Cregan P."/>
            <person name="Specht J."/>
            <person name="Grimwood J."/>
            <person name="Rokhsar D."/>
            <person name="Stacey G."/>
            <person name="Shoemaker R.C."/>
            <person name="Jackson S.A."/>
        </authorList>
    </citation>
    <scope>NUCLEOTIDE SEQUENCE [LARGE SCALE GENOMIC DNA]</scope>
    <source>
        <strain evidence="2">cv. Williams 82</strain>
        <tissue evidence="1">Callus</tissue>
    </source>
</reference>
<reference evidence="1" key="3">
    <citation type="submission" date="2018-07" db="EMBL/GenBank/DDBJ databases">
        <title>WGS assembly of Glycine max.</title>
        <authorList>
            <person name="Schmutz J."/>
            <person name="Cannon S."/>
            <person name="Schlueter J."/>
            <person name="Ma J."/>
            <person name="Mitros T."/>
            <person name="Nelson W."/>
            <person name="Hyten D."/>
            <person name="Song Q."/>
            <person name="Thelen J."/>
            <person name="Cheng J."/>
            <person name="Xu D."/>
            <person name="Hellsten U."/>
            <person name="May G."/>
            <person name="Yu Y."/>
            <person name="Sakurai T."/>
            <person name="Umezawa T."/>
            <person name="Bhattacharyya M."/>
            <person name="Sandhu D."/>
            <person name="Valliyodan B."/>
            <person name="Lindquist E."/>
            <person name="Peto M."/>
            <person name="Grant D."/>
            <person name="Shu S."/>
            <person name="Goodstein D."/>
            <person name="Barry K."/>
            <person name="Futrell-Griggs M."/>
            <person name="Abernathy B."/>
            <person name="Du J."/>
            <person name="Tian Z."/>
            <person name="Zhu L."/>
            <person name="Gill N."/>
            <person name="Joshi T."/>
            <person name="Libault M."/>
            <person name="Sethuraman A."/>
            <person name="Zhang X."/>
            <person name="Shinozaki K."/>
            <person name="Nguyen H."/>
            <person name="Wing R."/>
            <person name="Cregan P."/>
            <person name="Specht J."/>
            <person name="Grimwood J."/>
            <person name="Rokhsar D."/>
            <person name="Stacey G."/>
            <person name="Shoemaker R."/>
            <person name="Jackson S."/>
        </authorList>
    </citation>
    <scope>NUCLEOTIDE SEQUENCE</scope>
    <source>
        <tissue evidence="1">Callus</tissue>
    </source>
</reference>
<keyword evidence="3" id="KW-1185">Reference proteome</keyword>
<dbReference type="Proteomes" id="UP000008827">
    <property type="component" value="Chromosome 12"/>
</dbReference>